<dbReference type="Pfam" id="PF03699">
    <property type="entry name" value="UPF0182"/>
    <property type="match status" value="1"/>
</dbReference>
<feature type="compositionally biased region" description="Low complexity" evidence="6">
    <location>
        <begin position="11"/>
        <end position="31"/>
    </location>
</feature>
<feature type="transmembrane region" description="Helical" evidence="5">
    <location>
        <begin position="230"/>
        <end position="248"/>
    </location>
</feature>
<dbReference type="PANTHER" id="PTHR39344">
    <property type="entry name" value="UPF0182 PROTEIN SLL1060"/>
    <property type="match status" value="1"/>
</dbReference>
<evidence type="ECO:0000313" key="8">
    <source>
        <dbReference type="Proteomes" id="UP000195981"/>
    </source>
</evidence>
<feature type="transmembrane region" description="Helical" evidence="5">
    <location>
        <begin position="75"/>
        <end position="95"/>
    </location>
</feature>
<feature type="transmembrane region" description="Helical" evidence="5">
    <location>
        <begin position="35"/>
        <end position="55"/>
    </location>
</feature>
<feature type="transmembrane region" description="Helical" evidence="5">
    <location>
        <begin position="186"/>
        <end position="209"/>
    </location>
</feature>
<feature type="region of interest" description="Disordered" evidence="6">
    <location>
        <begin position="931"/>
        <end position="979"/>
    </location>
</feature>
<evidence type="ECO:0000256" key="1">
    <source>
        <dbReference type="ARBA" id="ARBA00022475"/>
    </source>
</evidence>
<comment type="subcellular location">
    <subcellularLocation>
        <location evidence="5">Cell membrane</location>
        <topology evidence="5">Multi-pass membrane protein</topology>
    </subcellularLocation>
</comment>
<accession>A0A1X6X3N8</accession>
<feature type="region of interest" description="Disordered" evidence="6">
    <location>
        <begin position="1"/>
        <end position="31"/>
    </location>
</feature>
<dbReference type="Proteomes" id="UP000195981">
    <property type="component" value="Unassembled WGS sequence"/>
</dbReference>
<dbReference type="RefSeq" id="WP_234992198.1">
    <property type="nucleotide sequence ID" value="NZ_FWFG01000084.1"/>
</dbReference>
<sequence>MSTSFPFDGIPGEQGPPRRPAAPGRAGGTRRPSPAAITLVVLGALIVLVLLVSEVVTQYLWFDQLGFQKVLTTEWIVQGLLFVLGAVLFAAPLWLSLRLAYRQRPIYPPVTREQEALEQFRAAVDPLRRAVTIIAPLVVGLFGGLVAARTWQQALLMLHPQSFGTVDPLFGHDISFYVFTLPMIDLALGFARFVCLVALVGALVGHFVYGGVAWDQEKGLEVTRAARRHLGVIAAVYLVLLGISHWFERYGLLTSTHSRFDGASYTDVHAILPAKTILAIAALIVAALFLVWVVRGDWRIPAIGAGLMIVATLAVGTAYPWLIQRFQVAPSERALEQEFIQHNIEATRTAYGLDEVRVVDYAAATDASPGALREDAETTAQIRLLDPAVVSPTFDQREANRRYWGFDQVLAVDRYQMDGELQDTVIGVRELRPDKLDLAEQSWVNQHITYTHGFGVAAAYGNRRSPDGEPDFLQSGVPGEGKLGDYEERVYFGRHSPDYSIVGGAEGSDAQEFDYQAGTEEDQKGTQRTNTFAGDGGPSLGNPLTRLLYAVKFRDPNILISKYVNDESQILYDRDPQARVRAVAPYLSLDSGMYPAVVDGRLVWVVDGYTSTDRYPYSQAAPLDEMIRDSQTDPAATSALRAPDANYVRNGVKATVDAYDGSVTLYAWDTEDPILKAWQEVFPGTLKPTSEISSALMQHLRYPEDLFKAQRTMLGKYHVTDAQEFYGQQDFWQVPADPTRAATPSADTAAQDPAAATTAPTRGPAQPPYYQTLQMPDEDSPRFSLSSSFVPAEGQQVLSGFLAVDSETGAEAGKPAGSYGNLTLLSLPTSNPVKAPGQVQSTFNSDPAVSQALNLLKSGNSEVVNGNLLTLPVGGGLLYVQPVYLRSSAAGGGTQYPLLQMVLVSYGDQIGFAPTLDQALDQVFGGDSGANAGDAGVSAEGQAGSKDTATGETVTTEEGSQPAAPADTQPAAPSGDPQAQLDQALADMQTAEQDAQTALTNGDWAAYGDAQQRLADALDRAMTASDQLKAGGGGAQPSDGGGG</sequence>
<dbReference type="EMBL" id="FWFG01000084">
    <property type="protein sequence ID" value="SLM93364.1"/>
    <property type="molecule type" value="Genomic_DNA"/>
</dbReference>
<feature type="transmembrane region" description="Helical" evidence="5">
    <location>
        <begin position="130"/>
        <end position="151"/>
    </location>
</feature>
<evidence type="ECO:0000256" key="6">
    <source>
        <dbReference type="SAM" id="MobiDB-lite"/>
    </source>
</evidence>
<dbReference type="AlphaFoldDB" id="A0A1X6X3N8"/>
<keyword evidence="2 5" id="KW-0812">Transmembrane</keyword>
<proteinExistence type="inferred from homology"/>
<keyword evidence="1 5" id="KW-1003">Cell membrane</keyword>
<comment type="similarity">
    <text evidence="5">Belongs to the UPF0182 family.</text>
</comment>
<evidence type="ECO:0000256" key="2">
    <source>
        <dbReference type="ARBA" id="ARBA00022692"/>
    </source>
</evidence>
<name>A0A1X6X3N8_9MICO</name>
<keyword evidence="4 5" id="KW-0472">Membrane</keyword>
<feature type="compositionally biased region" description="Low complexity" evidence="6">
    <location>
        <begin position="737"/>
        <end position="764"/>
    </location>
</feature>
<dbReference type="PANTHER" id="PTHR39344:SF1">
    <property type="entry name" value="UPF0182 PROTEIN SLL1060"/>
    <property type="match status" value="1"/>
</dbReference>
<evidence type="ECO:0000256" key="4">
    <source>
        <dbReference type="ARBA" id="ARBA00023136"/>
    </source>
</evidence>
<evidence type="ECO:0000313" key="7">
    <source>
        <dbReference type="EMBL" id="SLM93364.1"/>
    </source>
</evidence>
<evidence type="ECO:0000256" key="3">
    <source>
        <dbReference type="ARBA" id="ARBA00022989"/>
    </source>
</evidence>
<dbReference type="HAMAP" id="MF_01600">
    <property type="entry name" value="UPF0182"/>
    <property type="match status" value="1"/>
</dbReference>
<keyword evidence="3 5" id="KW-1133">Transmembrane helix</keyword>
<feature type="region of interest" description="Disordered" evidence="6">
    <location>
        <begin position="737"/>
        <end position="786"/>
    </location>
</feature>
<reference evidence="7 8" key="1">
    <citation type="submission" date="2017-02" db="EMBL/GenBank/DDBJ databases">
        <authorList>
            <person name="Peterson S.W."/>
        </authorList>
    </citation>
    <scope>NUCLEOTIDE SEQUENCE [LARGE SCALE GENOMIC DNA]</scope>
    <source>
        <strain evidence="7 8">CIP104813</strain>
    </source>
</reference>
<feature type="transmembrane region" description="Helical" evidence="5">
    <location>
        <begin position="268"/>
        <end position="293"/>
    </location>
</feature>
<evidence type="ECO:0000256" key="5">
    <source>
        <dbReference type="HAMAP-Rule" id="MF_01600"/>
    </source>
</evidence>
<keyword evidence="8" id="KW-1185">Reference proteome</keyword>
<dbReference type="GO" id="GO:0005576">
    <property type="term" value="C:extracellular region"/>
    <property type="evidence" value="ECO:0007669"/>
    <property type="project" value="TreeGrafter"/>
</dbReference>
<feature type="compositionally biased region" description="Low complexity" evidence="6">
    <location>
        <begin position="948"/>
        <end position="979"/>
    </location>
</feature>
<protein>
    <recommendedName>
        <fullName evidence="5">UPF0182 protein FM110_09730</fullName>
    </recommendedName>
</protein>
<gene>
    <name evidence="7" type="ORF">FM110_09730</name>
</gene>
<dbReference type="InterPro" id="IPR005372">
    <property type="entry name" value="UPF0182"/>
</dbReference>
<feature type="transmembrane region" description="Helical" evidence="5">
    <location>
        <begin position="300"/>
        <end position="322"/>
    </location>
</feature>
<dbReference type="GO" id="GO:0005886">
    <property type="term" value="C:plasma membrane"/>
    <property type="evidence" value="ECO:0007669"/>
    <property type="project" value="UniProtKB-SubCell"/>
</dbReference>
<organism evidence="7 8">
    <name type="scientific">Brachybacterium nesterenkovii</name>
    <dbReference type="NCBI Taxonomy" id="47847"/>
    <lineage>
        <taxon>Bacteria</taxon>
        <taxon>Bacillati</taxon>
        <taxon>Actinomycetota</taxon>
        <taxon>Actinomycetes</taxon>
        <taxon>Micrococcales</taxon>
        <taxon>Dermabacteraceae</taxon>
        <taxon>Brachybacterium</taxon>
    </lineage>
</organism>